<dbReference type="RefSeq" id="WP_284306170.1">
    <property type="nucleotide sequence ID" value="NZ_BSPB01000001.1"/>
</dbReference>
<dbReference type="PANTHER" id="PTHR34408">
    <property type="entry name" value="FAMILY PROTEIN, PUTATIVE-RELATED"/>
    <property type="match status" value="1"/>
</dbReference>
<name>A0ABQ6BY76_9BURK</name>
<dbReference type="EMBL" id="BSPB01000001">
    <property type="protein sequence ID" value="GLS12667.1"/>
    <property type="molecule type" value="Genomic_DNA"/>
</dbReference>
<dbReference type="Proteomes" id="UP001156903">
    <property type="component" value="Unassembled WGS sequence"/>
</dbReference>
<gene>
    <name evidence="3" type="ORF">GCM10007935_00930</name>
</gene>
<evidence type="ECO:0000256" key="1">
    <source>
        <dbReference type="SAM" id="SignalP"/>
    </source>
</evidence>
<dbReference type="SMART" id="SM00287">
    <property type="entry name" value="SH3b"/>
    <property type="match status" value="2"/>
</dbReference>
<dbReference type="InterPro" id="IPR003646">
    <property type="entry name" value="SH3-like_bac-type"/>
</dbReference>
<sequence>MPETIATPHRHPHRNPRRLRRSLAALALSLCVPGSLVLAQPQASMVSVKVETANMRQGPGTGTAVLWQLHRGYPLQVVDRRNTWIKVRDFEGDEGWVSRRLTGRTAHHVVKVPTANLRGGPGTGHRIVGKAEYGELLRTLERRGDWVHVRRADQQKGWIARRLLWGW</sequence>
<evidence type="ECO:0000313" key="4">
    <source>
        <dbReference type="Proteomes" id="UP001156903"/>
    </source>
</evidence>
<comment type="caution">
    <text evidence="3">The sequence shown here is derived from an EMBL/GenBank/DDBJ whole genome shotgun (WGS) entry which is preliminary data.</text>
</comment>
<protein>
    <recommendedName>
        <fullName evidence="2">SH3b domain-containing protein</fullName>
    </recommendedName>
</protein>
<dbReference type="InterPro" id="IPR010466">
    <property type="entry name" value="DUF1058"/>
</dbReference>
<evidence type="ECO:0000259" key="2">
    <source>
        <dbReference type="SMART" id="SM00287"/>
    </source>
</evidence>
<feature type="chain" id="PRO_5046339141" description="SH3b domain-containing protein" evidence="1">
    <location>
        <begin position="40"/>
        <end position="167"/>
    </location>
</feature>
<feature type="signal peptide" evidence="1">
    <location>
        <begin position="1"/>
        <end position="39"/>
    </location>
</feature>
<dbReference type="PANTHER" id="PTHR34408:SF1">
    <property type="entry name" value="GLYCOSYL HYDROLASE FAMILY 19 DOMAIN-CONTAINING PROTEIN HI_1415"/>
    <property type="match status" value="1"/>
</dbReference>
<dbReference type="Gene3D" id="2.30.30.40">
    <property type="entry name" value="SH3 Domains"/>
    <property type="match status" value="2"/>
</dbReference>
<dbReference type="Pfam" id="PF06347">
    <property type="entry name" value="SH3_4"/>
    <property type="match status" value="2"/>
</dbReference>
<accession>A0ABQ6BY76</accession>
<proteinExistence type="predicted"/>
<reference evidence="4" key="1">
    <citation type="journal article" date="2019" name="Int. J. Syst. Evol. Microbiol.">
        <title>The Global Catalogue of Microorganisms (GCM) 10K type strain sequencing project: providing services to taxonomists for standard genome sequencing and annotation.</title>
        <authorList>
            <consortium name="The Broad Institute Genomics Platform"/>
            <consortium name="The Broad Institute Genome Sequencing Center for Infectious Disease"/>
            <person name="Wu L."/>
            <person name="Ma J."/>
        </authorList>
    </citation>
    <scope>NUCLEOTIDE SEQUENCE [LARGE SCALE GENOMIC DNA]</scope>
    <source>
        <strain evidence="4">NBRC 109341</strain>
    </source>
</reference>
<feature type="domain" description="SH3b" evidence="2">
    <location>
        <begin position="105"/>
        <end position="167"/>
    </location>
</feature>
<dbReference type="InterPro" id="IPR052354">
    <property type="entry name" value="Cell_Wall_Dynamics_Protein"/>
</dbReference>
<organism evidence="3 4">
    <name type="scientific">Hydrogenophaga electricum</name>
    <dbReference type="NCBI Taxonomy" id="1230953"/>
    <lineage>
        <taxon>Bacteria</taxon>
        <taxon>Pseudomonadati</taxon>
        <taxon>Pseudomonadota</taxon>
        <taxon>Betaproteobacteria</taxon>
        <taxon>Burkholderiales</taxon>
        <taxon>Comamonadaceae</taxon>
        <taxon>Hydrogenophaga</taxon>
    </lineage>
</organism>
<keyword evidence="4" id="KW-1185">Reference proteome</keyword>
<evidence type="ECO:0000313" key="3">
    <source>
        <dbReference type="EMBL" id="GLS12667.1"/>
    </source>
</evidence>
<keyword evidence="1" id="KW-0732">Signal</keyword>
<feature type="domain" description="SH3b" evidence="2">
    <location>
        <begin position="43"/>
        <end position="104"/>
    </location>
</feature>